<reference evidence="3 4" key="1">
    <citation type="submission" date="2019-02" db="EMBL/GenBank/DDBJ databases">
        <title>Deep-cultivation of Planctomycetes and their phenomic and genomic characterization uncovers novel biology.</title>
        <authorList>
            <person name="Wiegand S."/>
            <person name="Jogler M."/>
            <person name="Boedeker C."/>
            <person name="Pinto D."/>
            <person name="Vollmers J."/>
            <person name="Rivas-Marin E."/>
            <person name="Kohn T."/>
            <person name="Peeters S.H."/>
            <person name="Heuer A."/>
            <person name="Rast P."/>
            <person name="Oberbeckmann S."/>
            <person name="Bunk B."/>
            <person name="Jeske O."/>
            <person name="Meyerdierks A."/>
            <person name="Storesund J.E."/>
            <person name="Kallscheuer N."/>
            <person name="Luecker S."/>
            <person name="Lage O.M."/>
            <person name="Pohl T."/>
            <person name="Merkel B.J."/>
            <person name="Hornburger P."/>
            <person name="Mueller R.-W."/>
            <person name="Bruemmer F."/>
            <person name="Labrenz M."/>
            <person name="Spormann A.M."/>
            <person name="Op den Camp H."/>
            <person name="Overmann J."/>
            <person name="Amann R."/>
            <person name="Jetten M.S.M."/>
            <person name="Mascher T."/>
            <person name="Medema M.H."/>
            <person name="Devos D.P."/>
            <person name="Kaster A.-K."/>
            <person name="Ovreas L."/>
            <person name="Rohde M."/>
            <person name="Galperin M.Y."/>
            <person name="Jogler C."/>
        </authorList>
    </citation>
    <scope>NUCLEOTIDE SEQUENCE [LARGE SCALE GENOMIC DNA]</scope>
    <source>
        <strain evidence="3 4">V6</strain>
    </source>
</reference>
<feature type="transmembrane region" description="Helical" evidence="1">
    <location>
        <begin position="195"/>
        <end position="214"/>
    </location>
</feature>
<keyword evidence="1" id="KW-1133">Transmembrane helix</keyword>
<dbReference type="AlphaFoldDB" id="A0A517WKF7"/>
<feature type="transmembrane region" description="Helical" evidence="1">
    <location>
        <begin position="279"/>
        <end position="301"/>
    </location>
</feature>
<dbReference type="EMBL" id="CP036347">
    <property type="protein sequence ID" value="QDU05747.1"/>
    <property type="molecule type" value="Genomic_DNA"/>
</dbReference>
<name>A0A517WKF7_9PLAN</name>
<proteinExistence type="predicted"/>
<feature type="transmembrane region" description="Helical" evidence="1">
    <location>
        <begin position="226"/>
        <end position="245"/>
    </location>
</feature>
<feature type="transmembrane region" description="Helical" evidence="1">
    <location>
        <begin position="313"/>
        <end position="331"/>
    </location>
</feature>
<feature type="transmembrane region" description="Helical" evidence="1">
    <location>
        <begin position="69"/>
        <end position="96"/>
    </location>
</feature>
<dbReference type="PANTHER" id="PTHR30487:SF0">
    <property type="entry name" value="PREPILIN LEADER PEPTIDASE_N-METHYLTRANSFERASE-RELATED"/>
    <property type="match status" value="1"/>
</dbReference>
<sequence>MDWGNSAKYDFLSIFNQARTVPHSGSGDQIVTCLRQLHPGLPAGSPADGRNQRQIMTPLLTAMSWSPSYWLLEVFTAVWCFVMGSVIGSFLNVVIYRMPLGLNISKPKSRCPFCETPIRTRDNLPILGWLLLRGKCRDCQAPIPARYPIVEALVGVVFLLLYLAIVHSGGALLPYRSPNRFSGGYQILEGRTWDLIALAVYYCYLFIVVVAAAYIQYDRQLIPRRLLFWCLGIGLVAGCLIPELHPVPAQVSVQSNQSSTEIMLSDLRYHGALHVSFELSSVLTVCWGLLYGVIAGILFCWRNLFQPGEQPTLFPPRTLWLLVLMGVYLGWQQVVSVGFLSALILCLVQLLFWKRDSFCAKLPAAAFLCGVLTLQLLLGGYLTILPDQTGYLTYLFVTGGQIVAIPLLTGLSEAAYRNRENTNSAQDQIPFDESSTLTS</sequence>
<dbReference type="Pfam" id="PF06750">
    <property type="entry name" value="A24_N_bact"/>
    <property type="match status" value="1"/>
</dbReference>
<accession>A0A517WKF7</accession>
<feature type="transmembrane region" description="Helical" evidence="1">
    <location>
        <begin position="365"/>
        <end position="385"/>
    </location>
</feature>
<organism evidence="3 4">
    <name type="scientific">Gimesia chilikensis</name>
    <dbReference type="NCBI Taxonomy" id="2605989"/>
    <lineage>
        <taxon>Bacteria</taxon>
        <taxon>Pseudomonadati</taxon>
        <taxon>Planctomycetota</taxon>
        <taxon>Planctomycetia</taxon>
        <taxon>Planctomycetales</taxon>
        <taxon>Planctomycetaceae</taxon>
        <taxon>Gimesia</taxon>
    </lineage>
</organism>
<dbReference type="GO" id="GO:0006465">
    <property type="term" value="P:signal peptide processing"/>
    <property type="evidence" value="ECO:0007669"/>
    <property type="project" value="TreeGrafter"/>
</dbReference>
<gene>
    <name evidence="3" type="primary">pppA_5</name>
    <name evidence="3" type="ORF">V6x_54890</name>
</gene>
<dbReference type="PANTHER" id="PTHR30487">
    <property type="entry name" value="TYPE 4 PREPILIN-LIKE PROTEINS LEADER PEPTIDE-PROCESSING ENZYME"/>
    <property type="match status" value="1"/>
</dbReference>
<dbReference type="InterPro" id="IPR010627">
    <property type="entry name" value="Prepilin_pept_A24_N"/>
</dbReference>
<feature type="transmembrane region" description="Helical" evidence="1">
    <location>
        <begin position="337"/>
        <end position="353"/>
    </location>
</feature>
<dbReference type="GO" id="GO:0005886">
    <property type="term" value="C:plasma membrane"/>
    <property type="evidence" value="ECO:0007669"/>
    <property type="project" value="TreeGrafter"/>
</dbReference>
<dbReference type="GO" id="GO:0004190">
    <property type="term" value="F:aspartic-type endopeptidase activity"/>
    <property type="evidence" value="ECO:0007669"/>
    <property type="project" value="TreeGrafter"/>
</dbReference>
<keyword evidence="1" id="KW-0472">Membrane</keyword>
<feature type="domain" description="Prepilin peptidase A24 N-terminal" evidence="2">
    <location>
        <begin position="82"/>
        <end position="164"/>
    </location>
</feature>
<evidence type="ECO:0000256" key="1">
    <source>
        <dbReference type="SAM" id="Phobius"/>
    </source>
</evidence>
<evidence type="ECO:0000313" key="4">
    <source>
        <dbReference type="Proteomes" id="UP000320722"/>
    </source>
</evidence>
<dbReference type="InterPro" id="IPR050882">
    <property type="entry name" value="Prepilin_peptidase/N-MTase"/>
</dbReference>
<protein>
    <submittedName>
        <fullName evidence="3">Leader peptidase PppA</fullName>
    </submittedName>
</protein>
<feature type="transmembrane region" description="Helical" evidence="1">
    <location>
        <begin position="391"/>
        <end position="411"/>
    </location>
</feature>
<keyword evidence="1" id="KW-0812">Transmembrane</keyword>
<dbReference type="Proteomes" id="UP000320722">
    <property type="component" value="Chromosome"/>
</dbReference>
<feature type="transmembrane region" description="Helical" evidence="1">
    <location>
        <begin position="152"/>
        <end position="175"/>
    </location>
</feature>
<evidence type="ECO:0000313" key="3">
    <source>
        <dbReference type="EMBL" id="QDU05747.1"/>
    </source>
</evidence>
<evidence type="ECO:0000259" key="2">
    <source>
        <dbReference type="Pfam" id="PF06750"/>
    </source>
</evidence>